<comment type="caution">
    <text evidence="1">The sequence shown here is derived from an EMBL/GenBank/DDBJ whole genome shotgun (WGS) entry which is preliminary data.</text>
</comment>
<gene>
    <name evidence="1" type="ORF">OEA66_00710</name>
</gene>
<keyword evidence="2" id="KW-1185">Reference proteome</keyword>
<protein>
    <submittedName>
        <fullName evidence="1">Uncharacterized protein</fullName>
    </submittedName>
</protein>
<name>A0ABT3XYA1_9FLAO</name>
<dbReference type="EMBL" id="JAOVZV010000001">
    <property type="protein sequence ID" value="MCX8530865.1"/>
    <property type="molecule type" value="Genomic_DNA"/>
</dbReference>
<dbReference type="RefSeq" id="WP_267279541.1">
    <property type="nucleotide sequence ID" value="NZ_JAOVZV010000001.1"/>
</dbReference>
<evidence type="ECO:0000313" key="1">
    <source>
        <dbReference type="EMBL" id="MCX8530865.1"/>
    </source>
</evidence>
<sequence>MKKVTIEIKIESTAHRIDYLLLENKNLNPQTHFRFINGDWVAKLSDFPIDNDYDLDVLIIAIGNPMTTSVMSVTIDGISKGTFKLYKPFNKNGYGQFNQAIPV</sequence>
<organism evidence="1 2">
    <name type="scientific">Chryseobacterium luquanense</name>
    <dbReference type="NCBI Taxonomy" id="2983766"/>
    <lineage>
        <taxon>Bacteria</taxon>
        <taxon>Pseudomonadati</taxon>
        <taxon>Bacteroidota</taxon>
        <taxon>Flavobacteriia</taxon>
        <taxon>Flavobacteriales</taxon>
        <taxon>Weeksellaceae</taxon>
        <taxon>Chryseobacterium group</taxon>
        <taxon>Chryseobacterium</taxon>
    </lineage>
</organism>
<proteinExistence type="predicted"/>
<accession>A0ABT3XYA1</accession>
<dbReference type="Proteomes" id="UP001070176">
    <property type="component" value="Unassembled WGS sequence"/>
</dbReference>
<reference evidence="1" key="1">
    <citation type="submission" date="2022-10" db="EMBL/GenBank/DDBJ databases">
        <title>Chryseobacterium sp. nov., a novel bacterial species.</title>
        <authorList>
            <person name="Cao Y."/>
        </authorList>
    </citation>
    <scope>NUCLEOTIDE SEQUENCE</scope>
    <source>
        <strain evidence="1">KC 927</strain>
    </source>
</reference>
<evidence type="ECO:0000313" key="2">
    <source>
        <dbReference type="Proteomes" id="UP001070176"/>
    </source>
</evidence>